<reference evidence="2 3" key="1">
    <citation type="submission" date="2019-06" db="EMBL/GenBank/DDBJ databases">
        <title>Whole genome shotgun sequence of Paenarthrobacter aurescens NBRC 12136.</title>
        <authorList>
            <person name="Hosoyama A."/>
            <person name="Uohara A."/>
            <person name="Ohji S."/>
            <person name="Ichikawa N."/>
        </authorList>
    </citation>
    <scope>NUCLEOTIDE SEQUENCE [LARGE SCALE GENOMIC DNA]</scope>
    <source>
        <strain evidence="2 3">NBRC 12136</strain>
    </source>
</reference>
<dbReference type="AlphaFoldDB" id="A0A4Y3NFL2"/>
<dbReference type="GO" id="GO:0009231">
    <property type="term" value="P:riboflavin biosynthetic process"/>
    <property type="evidence" value="ECO:0007669"/>
    <property type="project" value="InterPro"/>
</dbReference>
<dbReference type="InterPro" id="IPR050765">
    <property type="entry name" value="Riboflavin_Biosynth_HTPR"/>
</dbReference>
<dbReference type="PANTHER" id="PTHR38011:SF12">
    <property type="entry name" value="BIFUNCTIONAL DEAMINASE-REDUCTASE DOMAIN PROTEIN"/>
    <property type="match status" value="1"/>
</dbReference>
<dbReference type="SUPFAM" id="SSF53597">
    <property type="entry name" value="Dihydrofolate reductase-like"/>
    <property type="match status" value="1"/>
</dbReference>
<sequence length="190" mass="20928">MGKVAWGFTCSLDGFIAGPDHDMSWLAAAEPLAEGVTERLAGEVAVIIAGRNGYDAAQAQRNERDEMTSEAYGGAWSGTEIILTHRPHEIAHDPSIVAMNCGIVEAIDRAQQIAGDRNIQIISADIARQALEHNLIDELQVFVAPVFLGDGIRIFEVSGGYRYDWELAETYEGAERSFGRTYRPRRHRPS</sequence>
<feature type="domain" description="Bacterial bifunctional deaminase-reductase C-terminal" evidence="1">
    <location>
        <begin position="3"/>
        <end position="171"/>
    </location>
</feature>
<dbReference type="GeneID" id="97301972"/>
<dbReference type="OrthoDB" id="7949219at2"/>
<dbReference type="InterPro" id="IPR002734">
    <property type="entry name" value="RibDG_C"/>
</dbReference>
<dbReference type="Proteomes" id="UP000317715">
    <property type="component" value="Unassembled WGS sequence"/>
</dbReference>
<dbReference type="RefSeq" id="WP_141281464.1">
    <property type="nucleotide sequence ID" value="NZ_BAAAWK010000001.1"/>
</dbReference>
<keyword evidence="3" id="KW-1185">Reference proteome</keyword>
<dbReference type="InterPro" id="IPR024072">
    <property type="entry name" value="DHFR-like_dom_sf"/>
</dbReference>
<evidence type="ECO:0000313" key="3">
    <source>
        <dbReference type="Proteomes" id="UP000317715"/>
    </source>
</evidence>
<dbReference type="EMBL" id="BJMD01000002">
    <property type="protein sequence ID" value="GEB17811.1"/>
    <property type="molecule type" value="Genomic_DNA"/>
</dbReference>
<dbReference type="PANTHER" id="PTHR38011">
    <property type="entry name" value="DIHYDROFOLATE REDUCTASE FAMILY PROTEIN (AFU_ORTHOLOGUE AFUA_8G06820)"/>
    <property type="match status" value="1"/>
</dbReference>
<dbReference type="GO" id="GO:0008703">
    <property type="term" value="F:5-amino-6-(5-phosphoribosylamino)uracil reductase activity"/>
    <property type="evidence" value="ECO:0007669"/>
    <property type="project" value="InterPro"/>
</dbReference>
<name>A0A4Y3NFL2_PAEAU</name>
<evidence type="ECO:0000259" key="1">
    <source>
        <dbReference type="Pfam" id="PF01872"/>
    </source>
</evidence>
<dbReference type="Pfam" id="PF01872">
    <property type="entry name" value="RibD_C"/>
    <property type="match status" value="1"/>
</dbReference>
<organism evidence="2 3">
    <name type="scientific">Paenarthrobacter aurescens</name>
    <name type="common">Arthrobacter aurescens</name>
    <dbReference type="NCBI Taxonomy" id="43663"/>
    <lineage>
        <taxon>Bacteria</taxon>
        <taxon>Bacillati</taxon>
        <taxon>Actinomycetota</taxon>
        <taxon>Actinomycetes</taxon>
        <taxon>Micrococcales</taxon>
        <taxon>Micrococcaceae</taxon>
        <taxon>Paenarthrobacter</taxon>
    </lineage>
</organism>
<comment type="caution">
    <text evidence="2">The sequence shown here is derived from an EMBL/GenBank/DDBJ whole genome shotgun (WGS) entry which is preliminary data.</text>
</comment>
<dbReference type="Gene3D" id="3.40.430.10">
    <property type="entry name" value="Dihydrofolate Reductase, subunit A"/>
    <property type="match status" value="1"/>
</dbReference>
<gene>
    <name evidence="2" type="ORF">AAU01_05660</name>
</gene>
<proteinExistence type="predicted"/>
<accession>A0A4Y3NFL2</accession>
<protein>
    <submittedName>
        <fullName evidence="2">Dihydrofolate reductase</fullName>
    </submittedName>
</protein>
<evidence type="ECO:0000313" key="2">
    <source>
        <dbReference type="EMBL" id="GEB17811.1"/>
    </source>
</evidence>